<evidence type="ECO:0000256" key="1">
    <source>
        <dbReference type="ARBA" id="ARBA00008359"/>
    </source>
</evidence>
<dbReference type="GO" id="GO:0003677">
    <property type="term" value="F:DNA binding"/>
    <property type="evidence" value="ECO:0007669"/>
    <property type="project" value="TreeGrafter"/>
</dbReference>
<reference evidence="3" key="2">
    <citation type="submission" date="2023-05" db="EMBL/GenBank/DDBJ databases">
        <authorList>
            <consortium name="Lawrence Berkeley National Laboratory"/>
            <person name="Steindorff A."/>
            <person name="Hensen N."/>
            <person name="Bonometti L."/>
            <person name="Westerberg I."/>
            <person name="Brannstrom I.O."/>
            <person name="Guillou S."/>
            <person name="Cros-Aarteil S."/>
            <person name="Calhoun S."/>
            <person name="Haridas S."/>
            <person name="Kuo A."/>
            <person name="Mondo S."/>
            <person name="Pangilinan J."/>
            <person name="Riley R."/>
            <person name="Labutti K."/>
            <person name="Andreopoulos B."/>
            <person name="Lipzen A."/>
            <person name="Chen C."/>
            <person name="Yanf M."/>
            <person name="Daum C."/>
            <person name="Ng V."/>
            <person name="Clum A."/>
            <person name="Ohm R."/>
            <person name="Martin F."/>
            <person name="Silar P."/>
            <person name="Natvig D."/>
            <person name="Lalanne C."/>
            <person name="Gautier V."/>
            <person name="Ament-Velasquez S.L."/>
            <person name="Kruys A."/>
            <person name="Hutchinson M.I."/>
            <person name="Powell A.J."/>
            <person name="Barry K."/>
            <person name="Miller A.N."/>
            <person name="Grigoriev I.V."/>
            <person name="Debuchy R."/>
            <person name="Gladieux P."/>
            <person name="Thoren M.H."/>
            <person name="Johannesson H."/>
        </authorList>
    </citation>
    <scope>NUCLEOTIDE SEQUENCE</scope>
    <source>
        <strain evidence="3">CBS 508.74</strain>
    </source>
</reference>
<dbReference type="AlphaFoldDB" id="A0AAN6TGN2"/>
<feature type="region of interest" description="Disordered" evidence="2">
    <location>
        <begin position="99"/>
        <end position="119"/>
    </location>
</feature>
<dbReference type="RefSeq" id="XP_064671671.1">
    <property type="nucleotide sequence ID" value="XM_064811297.1"/>
</dbReference>
<feature type="non-terminal residue" evidence="3">
    <location>
        <position position="183"/>
    </location>
</feature>
<evidence type="ECO:0000313" key="3">
    <source>
        <dbReference type="EMBL" id="KAK4114101.1"/>
    </source>
</evidence>
<dbReference type="Pfam" id="PF09729">
    <property type="entry name" value="Gti1_Pac2"/>
    <property type="match status" value="1"/>
</dbReference>
<dbReference type="Proteomes" id="UP001302812">
    <property type="component" value="Unassembled WGS sequence"/>
</dbReference>
<dbReference type="EMBL" id="MU853337">
    <property type="protein sequence ID" value="KAK4114101.1"/>
    <property type="molecule type" value="Genomic_DNA"/>
</dbReference>
<comment type="similarity">
    <text evidence="1">Belongs to the MIT1/WOR1 family.</text>
</comment>
<dbReference type="InterPro" id="IPR018608">
    <property type="entry name" value="Gti1/Pac2"/>
</dbReference>
<comment type="caution">
    <text evidence="3">The sequence shown here is derived from an EMBL/GenBank/DDBJ whole genome shotgun (WGS) entry which is preliminary data.</text>
</comment>
<keyword evidence="4" id="KW-1185">Reference proteome</keyword>
<gene>
    <name evidence="3" type="ORF">N656DRAFT_705738</name>
</gene>
<feature type="compositionally biased region" description="Low complexity" evidence="2">
    <location>
        <begin position="109"/>
        <end position="119"/>
    </location>
</feature>
<protein>
    <recommendedName>
        <fullName evidence="5">Gti1/Pac2 family-domain-containing protein</fullName>
    </recommendedName>
</protein>
<dbReference type="PANTHER" id="PTHR28027">
    <property type="entry name" value="TRANSCRIPTIONAL REGULATOR MIT1"/>
    <property type="match status" value="1"/>
</dbReference>
<accession>A0AAN6TGN2</accession>
<sequence>MPCPTNGRAGDPPLLPTARGFIADGMDACALIMACVQGRYRAATRRPREHERERLVVSGNIFVYKRDKNTNLTRWTDGVNWSPSRLQGPFIFYREIQDPPQGHRKNNKAKNPNAIANPNSDREALRLRPFIAALYDTYMFKPGGLIKKSFAGKVGNDDWHVVAYYTLQDLPNLHRVRALDPHL</sequence>
<proteinExistence type="inferred from homology"/>
<dbReference type="PANTHER" id="PTHR28027:SF2">
    <property type="entry name" value="TRANSCRIPTIONAL REGULATOR MIT1"/>
    <property type="match status" value="1"/>
</dbReference>
<name>A0AAN6TGN2_9PEZI</name>
<reference evidence="3" key="1">
    <citation type="journal article" date="2023" name="Mol. Phylogenet. Evol.">
        <title>Genome-scale phylogeny and comparative genomics of the fungal order Sordariales.</title>
        <authorList>
            <person name="Hensen N."/>
            <person name="Bonometti L."/>
            <person name="Westerberg I."/>
            <person name="Brannstrom I.O."/>
            <person name="Guillou S."/>
            <person name="Cros-Aarteil S."/>
            <person name="Calhoun S."/>
            <person name="Haridas S."/>
            <person name="Kuo A."/>
            <person name="Mondo S."/>
            <person name="Pangilinan J."/>
            <person name="Riley R."/>
            <person name="LaButti K."/>
            <person name="Andreopoulos B."/>
            <person name="Lipzen A."/>
            <person name="Chen C."/>
            <person name="Yan M."/>
            <person name="Daum C."/>
            <person name="Ng V."/>
            <person name="Clum A."/>
            <person name="Steindorff A."/>
            <person name="Ohm R.A."/>
            <person name="Martin F."/>
            <person name="Silar P."/>
            <person name="Natvig D.O."/>
            <person name="Lalanne C."/>
            <person name="Gautier V."/>
            <person name="Ament-Velasquez S.L."/>
            <person name="Kruys A."/>
            <person name="Hutchinson M.I."/>
            <person name="Powell A.J."/>
            <person name="Barry K."/>
            <person name="Miller A.N."/>
            <person name="Grigoriev I.V."/>
            <person name="Debuchy R."/>
            <person name="Gladieux P."/>
            <person name="Hiltunen Thoren M."/>
            <person name="Johannesson H."/>
        </authorList>
    </citation>
    <scope>NUCLEOTIDE SEQUENCE</scope>
    <source>
        <strain evidence="3">CBS 508.74</strain>
    </source>
</reference>
<organism evidence="3 4">
    <name type="scientific">Canariomyces notabilis</name>
    <dbReference type="NCBI Taxonomy" id="2074819"/>
    <lineage>
        <taxon>Eukaryota</taxon>
        <taxon>Fungi</taxon>
        <taxon>Dikarya</taxon>
        <taxon>Ascomycota</taxon>
        <taxon>Pezizomycotina</taxon>
        <taxon>Sordariomycetes</taxon>
        <taxon>Sordariomycetidae</taxon>
        <taxon>Sordariales</taxon>
        <taxon>Chaetomiaceae</taxon>
        <taxon>Canariomyces</taxon>
    </lineage>
</organism>
<evidence type="ECO:0008006" key="5">
    <source>
        <dbReference type="Google" id="ProtNLM"/>
    </source>
</evidence>
<evidence type="ECO:0000256" key="2">
    <source>
        <dbReference type="SAM" id="MobiDB-lite"/>
    </source>
</evidence>
<dbReference type="GeneID" id="89935422"/>
<evidence type="ECO:0000313" key="4">
    <source>
        <dbReference type="Proteomes" id="UP001302812"/>
    </source>
</evidence>